<name>A0AA35UZJ5_METCP</name>
<evidence type="ECO:0000259" key="2">
    <source>
        <dbReference type="Pfam" id="PF23843"/>
    </source>
</evidence>
<evidence type="ECO:0000313" key="3">
    <source>
        <dbReference type="EMBL" id="CAI8798766.1"/>
    </source>
</evidence>
<dbReference type="RefSeq" id="WP_017364473.1">
    <property type="nucleotide sequence ID" value="NZ_CP079097.1"/>
</dbReference>
<feature type="region of interest" description="Disordered" evidence="1">
    <location>
        <begin position="36"/>
        <end position="55"/>
    </location>
</feature>
<protein>
    <recommendedName>
        <fullName evidence="2">DUF7210 domain-containing protein</fullName>
    </recommendedName>
</protein>
<dbReference type="InterPro" id="IPR055634">
    <property type="entry name" value="DUF7210"/>
</dbReference>
<accession>A0AA35UZJ5</accession>
<gene>
    <name evidence="3" type="ORF">MCNOR_1527</name>
</gene>
<evidence type="ECO:0000256" key="1">
    <source>
        <dbReference type="SAM" id="MobiDB-lite"/>
    </source>
</evidence>
<evidence type="ECO:0000313" key="4">
    <source>
        <dbReference type="Proteomes" id="UP001158598"/>
    </source>
</evidence>
<proteinExistence type="predicted"/>
<dbReference type="AlphaFoldDB" id="A0AA35UZJ5"/>
<sequence>MHIELIEPHTHAGRLHAPGEILDLDEAAAQWLIERGAARPADPQPQTQIKTRKGD</sequence>
<organism evidence="3 4">
    <name type="scientific">Methylococcus capsulatus</name>
    <dbReference type="NCBI Taxonomy" id="414"/>
    <lineage>
        <taxon>Bacteria</taxon>
        <taxon>Pseudomonadati</taxon>
        <taxon>Pseudomonadota</taxon>
        <taxon>Gammaproteobacteria</taxon>
        <taxon>Methylococcales</taxon>
        <taxon>Methylococcaceae</taxon>
        <taxon>Methylococcus</taxon>
    </lineage>
</organism>
<dbReference type="EMBL" id="OX458332">
    <property type="protein sequence ID" value="CAI8798766.1"/>
    <property type="molecule type" value="Genomic_DNA"/>
</dbReference>
<dbReference type="Proteomes" id="UP001158598">
    <property type="component" value="Chromosome"/>
</dbReference>
<feature type="domain" description="DUF7210" evidence="2">
    <location>
        <begin position="1"/>
        <end position="38"/>
    </location>
</feature>
<dbReference type="Pfam" id="PF23843">
    <property type="entry name" value="DUF7210"/>
    <property type="match status" value="1"/>
</dbReference>
<reference evidence="3" key="1">
    <citation type="submission" date="2023-03" db="EMBL/GenBank/DDBJ databases">
        <authorList>
            <person name="Pearce D."/>
        </authorList>
    </citation>
    <scope>NUCLEOTIDE SEQUENCE</scope>
    <source>
        <strain evidence="3">Mc</strain>
    </source>
</reference>